<dbReference type="GO" id="GO:0005667">
    <property type="term" value="C:transcription regulator complex"/>
    <property type="evidence" value="ECO:0007669"/>
    <property type="project" value="TreeGrafter"/>
</dbReference>
<reference evidence="3" key="1">
    <citation type="submission" date="2021-12" db="EMBL/GenBank/DDBJ databases">
        <authorList>
            <person name="King R."/>
        </authorList>
    </citation>
    <scope>NUCLEOTIDE SEQUENCE</scope>
</reference>
<dbReference type="InterPro" id="IPR006578">
    <property type="entry name" value="MADF-dom"/>
</dbReference>
<evidence type="ECO:0000259" key="2">
    <source>
        <dbReference type="PROSITE" id="PS51029"/>
    </source>
</evidence>
<sequence length="260" mass="29362">MSLLKDGELIEQVESFSFIYNKNDPLFKDKIAKENAWQTIAAILDVSPDECEQRWSILRNRFTTELRHLKNTPSGSQATSQWALFKALSFLTPFISARRTRGNITKSSLKSPETSHSVWDNYSQITEPEQGSAALSTEETDFMEGESSTTPSTSKTPSTGRRSVEPTRMSELRADTRACKRRKVEGELESALKETMTGFTSYINQKNILTSRPVSPETADMSFGRVVASYLSEIKNPKKKRLIQRKILDVFIEGDSEESN</sequence>
<dbReference type="OrthoDB" id="6777415at2759"/>
<gene>
    <name evidence="3" type="ORF">MELIAE_LOCUS984</name>
</gene>
<dbReference type="Proteomes" id="UP001154078">
    <property type="component" value="Chromosome 1"/>
</dbReference>
<proteinExistence type="predicted"/>
<protein>
    <recommendedName>
        <fullName evidence="2">MADF domain-containing protein</fullName>
    </recommendedName>
</protein>
<accession>A0A9P0ATH8</accession>
<evidence type="ECO:0000313" key="3">
    <source>
        <dbReference type="EMBL" id="CAH0546902.1"/>
    </source>
</evidence>
<dbReference type="AlphaFoldDB" id="A0A9P0ATH8"/>
<dbReference type="PANTHER" id="PTHR12243:SF67">
    <property type="entry name" value="COREPRESSOR OF PANGOLIN, ISOFORM A-RELATED"/>
    <property type="match status" value="1"/>
</dbReference>
<dbReference type="GO" id="GO:0005634">
    <property type="term" value="C:nucleus"/>
    <property type="evidence" value="ECO:0007669"/>
    <property type="project" value="TreeGrafter"/>
</dbReference>
<dbReference type="InterPro" id="IPR039353">
    <property type="entry name" value="TF_Adf1"/>
</dbReference>
<dbReference type="PROSITE" id="PS51029">
    <property type="entry name" value="MADF"/>
    <property type="match status" value="1"/>
</dbReference>
<feature type="compositionally biased region" description="Low complexity" evidence="1">
    <location>
        <begin position="147"/>
        <end position="159"/>
    </location>
</feature>
<feature type="region of interest" description="Disordered" evidence="1">
    <location>
        <begin position="129"/>
        <end position="172"/>
    </location>
</feature>
<feature type="compositionally biased region" description="Basic and acidic residues" evidence="1">
    <location>
        <begin position="162"/>
        <end position="172"/>
    </location>
</feature>
<evidence type="ECO:0000256" key="1">
    <source>
        <dbReference type="SAM" id="MobiDB-lite"/>
    </source>
</evidence>
<dbReference type="SMART" id="SM00595">
    <property type="entry name" value="MADF"/>
    <property type="match status" value="1"/>
</dbReference>
<keyword evidence="4" id="KW-1185">Reference proteome</keyword>
<evidence type="ECO:0000313" key="4">
    <source>
        <dbReference type="Proteomes" id="UP001154078"/>
    </source>
</evidence>
<dbReference type="EMBL" id="OV121132">
    <property type="protein sequence ID" value="CAH0546902.1"/>
    <property type="molecule type" value="Genomic_DNA"/>
</dbReference>
<dbReference type="GO" id="GO:0006357">
    <property type="term" value="P:regulation of transcription by RNA polymerase II"/>
    <property type="evidence" value="ECO:0007669"/>
    <property type="project" value="TreeGrafter"/>
</dbReference>
<dbReference type="PANTHER" id="PTHR12243">
    <property type="entry name" value="MADF DOMAIN TRANSCRIPTION FACTOR"/>
    <property type="match status" value="1"/>
</dbReference>
<organism evidence="3 4">
    <name type="scientific">Brassicogethes aeneus</name>
    <name type="common">Rape pollen beetle</name>
    <name type="synonym">Meligethes aeneus</name>
    <dbReference type="NCBI Taxonomy" id="1431903"/>
    <lineage>
        <taxon>Eukaryota</taxon>
        <taxon>Metazoa</taxon>
        <taxon>Ecdysozoa</taxon>
        <taxon>Arthropoda</taxon>
        <taxon>Hexapoda</taxon>
        <taxon>Insecta</taxon>
        <taxon>Pterygota</taxon>
        <taxon>Neoptera</taxon>
        <taxon>Endopterygota</taxon>
        <taxon>Coleoptera</taxon>
        <taxon>Polyphaga</taxon>
        <taxon>Cucujiformia</taxon>
        <taxon>Nitidulidae</taxon>
        <taxon>Meligethinae</taxon>
        <taxon>Brassicogethes</taxon>
    </lineage>
</organism>
<dbReference type="Pfam" id="PF10545">
    <property type="entry name" value="MADF_DNA_bdg"/>
    <property type="match status" value="1"/>
</dbReference>
<feature type="domain" description="MADF" evidence="2">
    <location>
        <begin position="8"/>
        <end position="96"/>
    </location>
</feature>
<name>A0A9P0ATH8_BRAAE</name>